<evidence type="ECO:0000256" key="3">
    <source>
        <dbReference type="PROSITE-ProRule" id="PRU10007"/>
    </source>
</evidence>
<evidence type="ECO:0000256" key="4">
    <source>
        <dbReference type="RuleBase" id="RU003345"/>
    </source>
</evidence>
<dbReference type="InterPro" id="IPR029510">
    <property type="entry name" value="Ald_DH_CS_GLU"/>
</dbReference>
<dbReference type="Proteomes" id="UP000199391">
    <property type="component" value="Unassembled WGS sequence"/>
</dbReference>
<keyword evidence="2 4" id="KW-0560">Oxidoreductase</keyword>
<dbReference type="AlphaFoldDB" id="A0A1I7LDR1"/>
<organism evidence="6 7">
    <name type="scientific">Pseudoduganella namucuonensis</name>
    <dbReference type="NCBI Taxonomy" id="1035707"/>
    <lineage>
        <taxon>Bacteria</taxon>
        <taxon>Pseudomonadati</taxon>
        <taxon>Pseudomonadota</taxon>
        <taxon>Betaproteobacteria</taxon>
        <taxon>Burkholderiales</taxon>
        <taxon>Oxalobacteraceae</taxon>
        <taxon>Telluria group</taxon>
        <taxon>Pseudoduganella</taxon>
    </lineage>
</organism>
<dbReference type="PANTHER" id="PTHR11699">
    <property type="entry name" value="ALDEHYDE DEHYDROGENASE-RELATED"/>
    <property type="match status" value="1"/>
</dbReference>
<sequence length="501" mass="52640">MSATSPLAGKAAALKAHYAEHPQPMLIDGQLVAAASGQTFDVYDPAVGLAFARSAAGGAEDVDRAVKAARRALDSGPWSRMTPSERAKLMWKLAEVIESHAEDIALLETLNNGKPYMVALHGEVAMAAECLRYNAGWATKLGGETPPVISAPGEWHAYTLREPVGVCGLITAWNFPFAMAVGKIAPALAAGCTVVLKPAEQTPLTAIKLAEMVLEAGFPEGVINIVTGFGKDAGQALVEHPDVNKISFTGSTGTGMHIMAAAARTMKRVTLELGGKSPNIIFADADLPKAIEHAAMGVFFNTGQVCVARSRLFIHRKVYDQVVEGMQGIASHLKIGSGLDFDTVLGPVVSQAQLDRVMGYVHAGREEGAHVAAGGERVGGAGYFVQPTILTGVNAGMRVVKEEIFGPVVAAMPFDDEDLDAVARLANDSVYGLAASVWTGSLSTAHRMARRIKAGLIEINGAPPMQFSLPFGGYKQSGTGRENGREGVLAYTELKTVAIGL</sequence>
<feature type="active site" evidence="3">
    <location>
        <position position="272"/>
    </location>
</feature>
<dbReference type="OrthoDB" id="6187633at2"/>
<dbReference type="InterPro" id="IPR016163">
    <property type="entry name" value="Ald_DH_C"/>
</dbReference>
<dbReference type="InterPro" id="IPR016161">
    <property type="entry name" value="Ald_DH/histidinol_DH"/>
</dbReference>
<dbReference type="FunFam" id="3.40.309.10:FF:000012">
    <property type="entry name" value="Betaine aldehyde dehydrogenase"/>
    <property type="match status" value="1"/>
</dbReference>
<dbReference type="GO" id="GO:0016620">
    <property type="term" value="F:oxidoreductase activity, acting on the aldehyde or oxo group of donors, NAD or NADP as acceptor"/>
    <property type="evidence" value="ECO:0007669"/>
    <property type="project" value="InterPro"/>
</dbReference>
<dbReference type="FunFam" id="3.40.605.10:FF:000007">
    <property type="entry name" value="NAD/NADP-dependent betaine aldehyde dehydrogenase"/>
    <property type="match status" value="1"/>
</dbReference>
<dbReference type="InterPro" id="IPR015590">
    <property type="entry name" value="Aldehyde_DH_dom"/>
</dbReference>
<dbReference type="Gene3D" id="3.40.309.10">
    <property type="entry name" value="Aldehyde Dehydrogenase, Chain A, domain 2"/>
    <property type="match status" value="1"/>
</dbReference>
<feature type="domain" description="Aldehyde dehydrogenase" evidence="5">
    <location>
        <begin position="34"/>
        <end position="497"/>
    </location>
</feature>
<dbReference type="EMBL" id="FPBO01000027">
    <property type="protein sequence ID" value="SFV07852.1"/>
    <property type="molecule type" value="Genomic_DNA"/>
</dbReference>
<name>A0A1I7LDR1_9BURK</name>
<dbReference type="RefSeq" id="WP_093558129.1">
    <property type="nucleotide sequence ID" value="NZ_FPBO01000027.1"/>
</dbReference>
<evidence type="ECO:0000259" key="5">
    <source>
        <dbReference type="Pfam" id="PF00171"/>
    </source>
</evidence>
<protein>
    <submittedName>
        <fullName evidence="6">Phenylacetaldehyde dehydrogenase</fullName>
    </submittedName>
</protein>
<dbReference type="STRING" id="1035707.SAMN05216552_102756"/>
<proteinExistence type="inferred from homology"/>
<accession>A0A1I7LDR1</accession>
<gene>
    <name evidence="6" type="ORF">SAMN05216552_102756</name>
</gene>
<comment type="similarity">
    <text evidence="1 4">Belongs to the aldehyde dehydrogenase family.</text>
</comment>
<dbReference type="PROSITE" id="PS00070">
    <property type="entry name" value="ALDEHYDE_DEHYDR_CYS"/>
    <property type="match status" value="1"/>
</dbReference>
<evidence type="ECO:0000256" key="2">
    <source>
        <dbReference type="ARBA" id="ARBA00023002"/>
    </source>
</evidence>
<dbReference type="InterPro" id="IPR016162">
    <property type="entry name" value="Ald_DH_N"/>
</dbReference>
<evidence type="ECO:0000256" key="1">
    <source>
        <dbReference type="ARBA" id="ARBA00009986"/>
    </source>
</evidence>
<reference evidence="7" key="1">
    <citation type="submission" date="2016-10" db="EMBL/GenBank/DDBJ databases">
        <authorList>
            <person name="Varghese N."/>
            <person name="Submissions S."/>
        </authorList>
    </citation>
    <scope>NUCLEOTIDE SEQUENCE [LARGE SCALE GENOMIC DNA]</scope>
    <source>
        <strain evidence="7">CGMCC 1.11014</strain>
    </source>
</reference>
<dbReference type="InterPro" id="IPR016160">
    <property type="entry name" value="Ald_DH_CS_CYS"/>
</dbReference>
<dbReference type="SUPFAM" id="SSF53720">
    <property type="entry name" value="ALDH-like"/>
    <property type="match status" value="1"/>
</dbReference>
<evidence type="ECO:0000313" key="7">
    <source>
        <dbReference type="Proteomes" id="UP000199391"/>
    </source>
</evidence>
<dbReference type="Gene3D" id="3.40.605.10">
    <property type="entry name" value="Aldehyde Dehydrogenase, Chain A, domain 1"/>
    <property type="match status" value="1"/>
</dbReference>
<evidence type="ECO:0000313" key="6">
    <source>
        <dbReference type="EMBL" id="SFV07852.1"/>
    </source>
</evidence>
<dbReference type="Pfam" id="PF00171">
    <property type="entry name" value="Aldedh"/>
    <property type="match status" value="1"/>
</dbReference>
<keyword evidence="7" id="KW-1185">Reference proteome</keyword>
<dbReference type="PROSITE" id="PS00687">
    <property type="entry name" value="ALDEHYDE_DEHYDR_GLU"/>
    <property type="match status" value="1"/>
</dbReference>